<sequence>MDQNRDHQFAFRKSSYSATRNDCVEVGEAPGVAAVRDTKDRDAGHLAFPAAEWAAFVEGLKAGDV</sequence>
<accession>A0A841ECM2</accession>
<dbReference type="InterPro" id="IPR007278">
    <property type="entry name" value="DUF397"/>
</dbReference>
<protein>
    <recommendedName>
        <fullName evidence="1">DUF397 domain-containing protein</fullName>
    </recommendedName>
</protein>
<keyword evidence="3" id="KW-1185">Reference proteome</keyword>
<dbReference type="Proteomes" id="UP000578077">
    <property type="component" value="Unassembled WGS sequence"/>
</dbReference>
<evidence type="ECO:0000259" key="1">
    <source>
        <dbReference type="Pfam" id="PF04149"/>
    </source>
</evidence>
<feature type="domain" description="DUF397" evidence="1">
    <location>
        <begin position="11"/>
        <end position="61"/>
    </location>
</feature>
<dbReference type="RefSeq" id="WP_184634325.1">
    <property type="nucleotide sequence ID" value="NZ_BAABKT010000037.1"/>
</dbReference>
<dbReference type="AlphaFoldDB" id="A0A841ECM2"/>
<organism evidence="2 3">
    <name type="scientific">Streptomonospora salina</name>
    <dbReference type="NCBI Taxonomy" id="104205"/>
    <lineage>
        <taxon>Bacteria</taxon>
        <taxon>Bacillati</taxon>
        <taxon>Actinomycetota</taxon>
        <taxon>Actinomycetes</taxon>
        <taxon>Streptosporangiales</taxon>
        <taxon>Nocardiopsidaceae</taxon>
        <taxon>Streptomonospora</taxon>
    </lineage>
</organism>
<dbReference type="Pfam" id="PF04149">
    <property type="entry name" value="DUF397"/>
    <property type="match status" value="1"/>
</dbReference>
<reference evidence="2 3" key="1">
    <citation type="submission" date="2020-08" db="EMBL/GenBank/DDBJ databases">
        <title>Sequencing the genomes of 1000 actinobacteria strains.</title>
        <authorList>
            <person name="Klenk H.-P."/>
        </authorList>
    </citation>
    <scope>NUCLEOTIDE SEQUENCE [LARGE SCALE GENOMIC DNA]</scope>
    <source>
        <strain evidence="2 3">DSM 44593</strain>
    </source>
</reference>
<comment type="caution">
    <text evidence="2">The sequence shown here is derived from an EMBL/GenBank/DDBJ whole genome shotgun (WGS) entry which is preliminary data.</text>
</comment>
<evidence type="ECO:0000313" key="3">
    <source>
        <dbReference type="Proteomes" id="UP000578077"/>
    </source>
</evidence>
<name>A0A841ECM2_9ACTN</name>
<proteinExistence type="predicted"/>
<evidence type="ECO:0000313" key="2">
    <source>
        <dbReference type="EMBL" id="MBB5998210.1"/>
    </source>
</evidence>
<dbReference type="EMBL" id="JACHLY010000001">
    <property type="protein sequence ID" value="MBB5998210.1"/>
    <property type="molecule type" value="Genomic_DNA"/>
</dbReference>
<gene>
    <name evidence="2" type="ORF">HNR25_001961</name>
</gene>